<name>A0AAV7AAU0_ENGPU</name>
<dbReference type="Proteomes" id="UP000824782">
    <property type="component" value="Unassembled WGS sequence"/>
</dbReference>
<gene>
    <name evidence="1" type="ORF">GDO81_017942</name>
</gene>
<protein>
    <submittedName>
        <fullName evidence="1">Uncharacterized protein</fullName>
    </submittedName>
</protein>
<proteinExistence type="predicted"/>
<organism evidence="1 2">
    <name type="scientific">Engystomops pustulosus</name>
    <name type="common">Tungara frog</name>
    <name type="synonym">Physalaemus pustulosus</name>
    <dbReference type="NCBI Taxonomy" id="76066"/>
    <lineage>
        <taxon>Eukaryota</taxon>
        <taxon>Metazoa</taxon>
        <taxon>Chordata</taxon>
        <taxon>Craniata</taxon>
        <taxon>Vertebrata</taxon>
        <taxon>Euteleostomi</taxon>
        <taxon>Amphibia</taxon>
        <taxon>Batrachia</taxon>
        <taxon>Anura</taxon>
        <taxon>Neobatrachia</taxon>
        <taxon>Hyloidea</taxon>
        <taxon>Leptodactylidae</taxon>
        <taxon>Leiuperinae</taxon>
        <taxon>Engystomops</taxon>
    </lineage>
</organism>
<evidence type="ECO:0000313" key="2">
    <source>
        <dbReference type="Proteomes" id="UP000824782"/>
    </source>
</evidence>
<accession>A0AAV7AAU0</accession>
<evidence type="ECO:0000313" key="1">
    <source>
        <dbReference type="EMBL" id="KAG8556161.1"/>
    </source>
</evidence>
<dbReference type="AlphaFoldDB" id="A0AAV7AAU0"/>
<keyword evidence="2" id="KW-1185">Reference proteome</keyword>
<reference evidence="1" key="1">
    <citation type="thesis" date="2020" institute="ProQuest LLC" country="789 East Eisenhower Parkway, Ann Arbor, MI, USA">
        <title>Comparative Genomics and Chromosome Evolution.</title>
        <authorList>
            <person name="Mudd A.B."/>
        </authorList>
    </citation>
    <scope>NUCLEOTIDE SEQUENCE</scope>
    <source>
        <strain evidence="1">237g6f4</strain>
        <tissue evidence="1">Blood</tissue>
    </source>
</reference>
<sequence>MSETKHRNVFYKSTACEDSPAHESTPSVLYVGHCLLLLLKDRKINVTAASYTTIHTNNHHDASLPACHLLPCLLQIEYPALRHSFSHYS</sequence>
<dbReference type="EMBL" id="WNYA01000009">
    <property type="protein sequence ID" value="KAG8556161.1"/>
    <property type="molecule type" value="Genomic_DNA"/>
</dbReference>
<comment type="caution">
    <text evidence="1">The sequence shown here is derived from an EMBL/GenBank/DDBJ whole genome shotgun (WGS) entry which is preliminary data.</text>
</comment>